<protein>
    <recommendedName>
        <fullName evidence="3">pantoate--beta-alanine ligase (AMP-forming)</fullName>
        <ecNumber evidence="3">6.3.2.1</ecNumber>
    </recommendedName>
</protein>
<dbReference type="InterPro" id="IPR014729">
    <property type="entry name" value="Rossmann-like_a/b/a_fold"/>
</dbReference>
<keyword evidence="5" id="KW-0566">Pantothenate biosynthesis</keyword>
<dbReference type="PANTHER" id="PTHR21299:SF1">
    <property type="entry name" value="PANTOATE--BETA-ALANINE LIGASE"/>
    <property type="match status" value="1"/>
</dbReference>
<dbReference type="PANTHER" id="PTHR21299">
    <property type="entry name" value="CYTIDYLATE KINASE/PANTOATE-BETA-ALANINE LIGASE"/>
    <property type="match status" value="1"/>
</dbReference>
<dbReference type="GO" id="GO:0015940">
    <property type="term" value="P:pantothenate biosynthetic process"/>
    <property type="evidence" value="ECO:0007669"/>
    <property type="project" value="UniProtKB-UniPathway"/>
</dbReference>
<keyword evidence="4 9" id="KW-0436">Ligase</keyword>
<comment type="pathway">
    <text evidence="1">Cofactor biosynthesis; (R)-pantothenate biosynthesis; (R)-pantothenate from (R)-pantoate and beta-alanine: step 1/1.</text>
</comment>
<organism evidence="9 10">
    <name type="scientific">Candidatus Methylumidiphilus alinenensis</name>
    <dbReference type="NCBI Taxonomy" id="2202197"/>
    <lineage>
        <taxon>Bacteria</taxon>
        <taxon>Pseudomonadati</taxon>
        <taxon>Pseudomonadota</taxon>
        <taxon>Gammaproteobacteria</taxon>
        <taxon>Methylococcales</taxon>
        <taxon>Candidatus Methylumidiphilus</taxon>
    </lineage>
</organism>
<evidence type="ECO:0000256" key="8">
    <source>
        <dbReference type="ARBA" id="ARBA00048258"/>
    </source>
</evidence>
<dbReference type="EC" id="6.3.2.1" evidence="3"/>
<dbReference type="Gene3D" id="3.40.50.620">
    <property type="entry name" value="HUPs"/>
    <property type="match status" value="1"/>
</dbReference>
<comment type="catalytic activity">
    <reaction evidence="8">
        <text>(R)-pantoate + beta-alanine + ATP = (R)-pantothenate + AMP + diphosphate + H(+)</text>
        <dbReference type="Rhea" id="RHEA:10912"/>
        <dbReference type="ChEBI" id="CHEBI:15378"/>
        <dbReference type="ChEBI" id="CHEBI:15980"/>
        <dbReference type="ChEBI" id="CHEBI:29032"/>
        <dbReference type="ChEBI" id="CHEBI:30616"/>
        <dbReference type="ChEBI" id="CHEBI:33019"/>
        <dbReference type="ChEBI" id="CHEBI:57966"/>
        <dbReference type="ChEBI" id="CHEBI:456215"/>
        <dbReference type="EC" id="6.3.2.1"/>
    </reaction>
</comment>
<evidence type="ECO:0000256" key="6">
    <source>
        <dbReference type="ARBA" id="ARBA00022741"/>
    </source>
</evidence>
<keyword evidence="6" id="KW-0547">Nucleotide-binding</keyword>
<accession>A0A2W4QYA9</accession>
<feature type="non-terminal residue" evidence="9">
    <location>
        <position position="1"/>
    </location>
</feature>
<dbReference type="InterPro" id="IPR003721">
    <property type="entry name" value="Pantoate_ligase"/>
</dbReference>
<dbReference type="Proteomes" id="UP000249396">
    <property type="component" value="Unassembled WGS sequence"/>
</dbReference>
<dbReference type="UniPathway" id="UPA00028">
    <property type="reaction ID" value="UER00005"/>
</dbReference>
<dbReference type="FunFam" id="3.30.1300.10:FF:000001">
    <property type="entry name" value="Pantothenate synthetase"/>
    <property type="match status" value="1"/>
</dbReference>
<dbReference type="GO" id="GO:0004592">
    <property type="term" value="F:pantoate-beta-alanine ligase activity"/>
    <property type="evidence" value="ECO:0007669"/>
    <property type="project" value="UniProtKB-EC"/>
</dbReference>
<comment type="caution">
    <text evidence="9">The sequence shown here is derived from an EMBL/GenBank/DDBJ whole genome shotgun (WGS) entry which is preliminary data.</text>
</comment>
<evidence type="ECO:0000256" key="2">
    <source>
        <dbReference type="ARBA" id="ARBA00009256"/>
    </source>
</evidence>
<comment type="similarity">
    <text evidence="2">Belongs to the pantothenate synthetase family.</text>
</comment>
<reference evidence="9 10" key="1">
    <citation type="journal article" date="2018" name="Aquat. Microb. Ecol.">
        <title>Gammaproteobacterial methanotrophs dominate.</title>
        <authorList>
            <person name="Rissanen A.J."/>
            <person name="Saarenheimo J."/>
            <person name="Tiirola M."/>
            <person name="Peura S."/>
            <person name="Aalto S.L."/>
            <person name="Karvinen A."/>
            <person name="Nykanen H."/>
        </authorList>
    </citation>
    <scope>NUCLEOTIDE SEQUENCE [LARGE SCALE GENOMIC DNA]</scope>
    <source>
        <strain evidence="9">AMbin10</strain>
    </source>
</reference>
<proteinExistence type="inferred from homology"/>
<evidence type="ECO:0000256" key="1">
    <source>
        <dbReference type="ARBA" id="ARBA00004990"/>
    </source>
</evidence>
<dbReference type="GO" id="GO:0005524">
    <property type="term" value="F:ATP binding"/>
    <property type="evidence" value="ECO:0007669"/>
    <property type="project" value="UniProtKB-KW"/>
</dbReference>
<dbReference type="AlphaFoldDB" id="A0A2W4QYA9"/>
<evidence type="ECO:0000256" key="7">
    <source>
        <dbReference type="ARBA" id="ARBA00022840"/>
    </source>
</evidence>
<dbReference type="GO" id="GO:0005829">
    <property type="term" value="C:cytosol"/>
    <property type="evidence" value="ECO:0007669"/>
    <property type="project" value="TreeGrafter"/>
</dbReference>
<evidence type="ECO:0000256" key="4">
    <source>
        <dbReference type="ARBA" id="ARBA00022598"/>
    </source>
</evidence>
<dbReference type="EMBL" id="QJPH01000352">
    <property type="protein sequence ID" value="PZN76792.1"/>
    <property type="molecule type" value="Genomic_DNA"/>
</dbReference>
<name>A0A2W4QYA9_9GAMM</name>
<dbReference type="SUPFAM" id="SSF52374">
    <property type="entry name" value="Nucleotidylyl transferase"/>
    <property type="match status" value="1"/>
</dbReference>
<evidence type="ECO:0000313" key="10">
    <source>
        <dbReference type="Proteomes" id="UP000249396"/>
    </source>
</evidence>
<evidence type="ECO:0000313" key="9">
    <source>
        <dbReference type="EMBL" id="PZN76792.1"/>
    </source>
</evidence>
<dbReference type="InterPro" id="IPR042176">
    <property type="entry name" value="Pantoate_ligase_C"/>
</dbReference>
<dbReference type="Gene3D" id="3.30.1300.10">
    <property type="entry name" value="Pantoate-beta-alanine ligase, C-terminal domain"/>
    <property type="match status" value="1"/>
</dbReference>
<evidence type="ECO:0000256" key="3">
    <source>
        <dbReference type="ARBA" id="ARBA00012219"/>
    </source>
</evidence>
<gene>
    <name evidence="9" type="ORF">DM484_16005</name>
</gene>
<keyword evidence="7" id="KW-0067">ATP-binding</keyword>
<dbReference type="Pfam" id="PF02569">
    <property type="entry name" value="Pantoate_ligase"/>
    <property type="match status" value="1"/>
</dbReference>
<evidence type="ECO:0000256" key="5">
    <source>
        <dbReference type="ARBA" id="ARBA00022655"/>
    </source>
</evidence>
<sequence length="152" mass="17027">ATVVCKLFNMVQPDVALFGEKDWQQLMVIRRMVVDLNLPLRIVGIPTVRAPSGLAMSSRNAYLSEDEKQRASVLYRSLSQAKAALEAGLRDYTGIEAAAVQMLQNEGFRIDYFAIRRLDDLTGPRTDDTDFVVLVAAWLGRARLIDNIRISL</sequence>